<feature type="region of interest" description="Disordered" evidence="7">
    <location>
        <begin position="529"/>
        <end position="554"/>
    </location>
</feature>
<gene>
    <name evidence="9" type="ORF">WJX72_008941</name>
</gene>
<dbReference type="InterPro" id="IPR037607">
    <property type="entry name" value="DGK"/>
</dbReference>
<dbReference type="EMBL" id="JALJOR010000005">
    <property type="protein sequence ID" value="KAK9817059.1"/>
    <property type="molecule type" value="Genomic_DNA"/>
</dbReference>
<accession>A0AAW1Q4W9</accession>
<comment type="similarity">
    <text evidence="1 6">Belongs to the eukaryotic diacylglycerol kinase family.</text>
</comment>
<dbReference type="PROSITE" id="PS50146">
    <property type="entry name" value="DAGK"/>
    <property type="match status" value="1"/>
</dbReference>
<dbReference type="Gene3D" id="2.60.200.40">
    <property type="match status" value="1"/>
</dbReference>
<evidence type="ECO:0000256" key="5">
    <source>
        <dbReference type="ARBA" id="ARBA00022840"/>
    </source>
</evidence>
<comment type="catalytic activity">
    <reaction evidence="6">
        <text>a 1,2-diacyl-sn-glycerol + ATP = a 1,2-diacyl-sn-glycero-3-phosphate + ADP + H(+)</text>
        <dbReference type="Rhea" id="RHEA:10272"/>
        <dbReference type="ChEBI" id="CHEBI:15378"/>
        <dbReference type="ChEBI" id="CHEBI:17815"/>
        <dbReference type="ChEBI" id="CHEBI:30616"/>
        <dbReference type="ChEBI" id="CHEBI:58608"/>
        <dbReference type="ChEBI" id="CHEBI:456216"/>
        <dbReference type="EC" id="2.7.1.107"/>
    </reaction>
</comment>
<dbReference type="SUPFAM" id="SSF111331">
    <property type="entry name" value="NAD kinase/diacylglycerol kinase-like"/>
    <property type="match status" value="1"/>
</dbReference>
<dbReference type="InterPro" id="IPR001206">
    <property type="entry name" value="Diacylglycerol_kinase_cat_dom"/>
</dbReference>
<dbReference type="Pfam" id="PF00609">
    <property type="entry name" value="DAGK_acc"/>
    <property type="match status" value="1"/>
</dbReference>
<keyword evidence="2 6" id="KW-0808">Transferase</keyword>
<dbReference type="EC" id="2.7.1.107" evidence="6"/>
<sequence length="589" mass="64295">MASPANAINNVPPASDAPSEPRATAAPVATPNPPEEQADVQTSTGLEDPGPSVLPHAQTKKLYRYDSRRPAELEAPPVDLEEYTNYRNMTDLREPYRIPGAYLTGTKKYIVPEHPEAPLIVFINSRSGGRAGPALTEVLYHALGHAQVFDLQEYRPGPVLTQIWANFHKEQRERGDKAADIVRSRFRILAAGGDGTVAWILGVIRELQLDPPPAVAVMPLGTGNDLSLSFGWGNTFLKSWITKHLSIYETLKRVADAEPRDLDTWCINMKCGLKDVFTELPHSLKVKEAGNSVSEVEGLFWNYFSIGLDAQSAYGFHHLRETRPWAAPSRLANQAWYAYYSCTTGWFCCAPPIRNKVVLKARSSGGEWREVPIPSKVKAVVLLNLQSYGGGRDLWGLKDTSKDKRDGWQTPIFNDGKIEAVGMLNGWQTALVMGSVSPKIHGLRLAQADELKLELRASGLPRGETGLTHMQLDGEPWPQEIPAGDAAPLEIHVKCVGTSKMLFNTAKLKGIAKNIRKLAEREAKVSMQTQSNGASNHVQPEVQMTQPGSPPAIHTEAASPVVEKAVKAAVETPSAVGQATALKPAATQV</sequence>
<comment type="caution">
    <text evidence="9">The sequence shown here is derived from an EMBL/GenBank/DDBJ whole genome shotgun (WGS) entry which is preliminary data.</text>
</comment>
<dbReference type="Proteomes" id="UP001489004">
    <property type="component" value="Unassembled WGS sequence"/>
</dbReference>
<dbReference type="GO" id="GO:0004143">
    <property type="term" value="F:ATP-dependent diacylglycerol kinase activity"/>
    <property type="evidence" value="ECO:0007669"/>
    <property type="project" value="UniProtKB-EC"/>
</dbReference>
<dbReference type="InterPro" id="IPR016064">
    <property type="entry name" value="NAD/diacylglycerol_kinase_sf"/>
</dbReference>
<organism evidence="9 10">
    <name type="scientific">[Myrmecia] bisecta</name>
    <dbReference type="NCBI Taxonomy" id="41462"/>
    <lineage>
        <taxon>Eukaryota</taxon>
        <taxon>Viridiplantae</taxon>
        <taxon>Chlorophyta</taxon>
        <taxon>core chlorophytes</taxon>
        <taxon>Trebouxiophyceae</taxon>
        <taxon>Trebouxiales</taxon>
        <taxon>Trebouxiaceae</taxon>
        <taxon>Myrmecia</taxon>
    </lineage>
</organism>
<dbReference type="GO" id="GO:0016020">
    <property type="term" value="C:membrane"/>
    <property type="evidence" value="ECO:0007669"/>
    <property type="project" value="TreeGrafter"/>
</dbReference>
<evidence type="ECO:0000256" key="4">
    <source>
        <dbReference type="ARBA" id="ARBA00022777"/>
    </source>
</evidence>
<evidence type="ECO:0000256" key="6">
    <source>
        <dbReference type="RuleBase" id="RU361128"/>
    </source>
</evidence>
<dbReference type="SMART" id="SM00045">
    <property type="entry name" value="DAGKa"/>
    <property type="match status" value="1"/>
</dbReference>
<dbReference type="InterPro" id="IPR017438">
    <property type="entry name" value="ATP-NAD_kinase_N"/>
</dbReference>
<proteinExistence type="inferred from homology"/>
<keyword evidence="4 6" id="KW-0418">Kinase</keyword>
<name>A0AAW1Q4W9_9CHLO</name>
<keyword evidence="5 6" id="KW-0067">ATP-binding</keyword>
<feature type="domain" description="DAGKc" evidence="8">
    <location>
        <begin position="114"/>
        <end position="271"/>
    </location>
</feature>
<dbReference type="AlphaFoldDB" id="A0AAW1Q4W9"/>
<dbReference type="Gene3D" id="3.40.50.10330">
    <property type="entry name" value="Probable inorganic polyphosphate/atp-NAD kinase, domain 1"/>
    <property type="match status" value="1"/>
</dbReference>
<evidence type="ECO:0000313" key="9">
    <source>
        <dbReference type="EMBL" id="KAK9817059.1"/>
    </source>
</evidence>
<reference evidence="9 10" key="1">
    <citation type="journal article" date="2024" name="Nat. Commun.">
        <title>Phylogenomics reveals the evolutionary origins of lichenization in chlorophyte algae.</title>
        <authorList>
            <person name="Puginier C."/>
            <person name="Libourel C."/>
            <person name="Otte J."/>
            <person name="Skaloud P."/>
            <person name="Haon M."/>
            <person name="Grisel S."/>
            <person name="Petersen M."/>
            <person name="Berrin J.G."/>
            <person name="Delaux P.M."/>
            <person name="Dal Grande F."/>
            <person name="Keller J."/>
        </authorList>
    </citation>
    <scope>NUCLEOTIDE SEQUENCE [LARGE SCALE GENOMIC DNA]</scope>
    <source>
        <strain evidence="9 10">SAG 2043</strain>
    </source>
</reference>
<dbReference type="GO" id="GO:0007200">
    <property type="term" value="P:phospholipase C-activating G protein-coupled receptor signaling pathway"/>
    <property type="evidence" value="ECO:0007669"/>
    <property type="project" value="InterPro"/>
</dbReference>
<feature type="region of interest" description="Disordered" evidence="7">
    <location>
        <begin position="1"/>
        <end position="68"/>
    </location>
</feature>
<evidence type="ECO:0000256" key="7">
    <source>
        <dbReference type="SAM" id="MobiDB-lite"/>
    </source>
</evidence>
<dbReference type="InterPro" id="IPR000756">
    <property type="entry name" value="Diacylglycerol_kin_accessory"/>
</dbReference>
<dbReference type="PANTHER" id="PTHR11255">
    <property type="entry name" value="DIACYLGLYCEROL KINASE"/>
    <property type="match status" value="1"/>
</dbReference>
<evidence type="ECO:0000259" key="8">
    <source>
        <dbReference type="PROSITE" id="PS50146"/>
    </source>
</evidence>
<keyword evidence="3 6" id="KW-0547">Nucleotide-binding</keyword>
<dbReference type="GO" id="GO:0005524">
    <property type="term" value="F:ATP binding"/>
    <property type="evidence" value="ECO:0007669"/>
    <property type="project" value="UniProtKB-KW"/>
</dbReference>
<dbReference type="Pfam" id="PF00781">
    <property type="entry name" value="DAGK_cat"/>
    <property type="match status" value="1"/>
</dbReference>
<evidence type="ECO:0000256" key="3">
    <source>
        <dbReference type="ARBA" id="ARBA00022741"/>
    </source>
</evidence>
<feature type="compositionally biased region" description="Polar residues" evidence="7">
    <location>
        <begin position="529"/>
        <end position="547"/>
    </location>
</feature>
<protein>
    <recommendedName>
        <fullName evidence="6">Diacylglycerol kinase</fullName>
        <shortName evidence="6">DAG kinase</shortName>
        <ecNumber evidence="6">2.7.1.107</ecNumber>
    </recommendedName>
</protein>
<evidence type="ECO:0000313" key="10">
    <source>
        <dbReference type="Proteomes" id="UP001489004"/>
    </source>
</evidence>
<dbReference type="PANTHER" id="PTHR11255:SF80">
    <property type="entry name" value="EYE-SPECIFIC DIACYLGLYCEROL KINASE"/>
    <property type="match status" value="1"/>
</dbReference>
<dbReference type="SMART" id="SM00046">
    <property type="entry name" value="DAGKc"/>
    <property type="match status" value="1"/>
</dbReference>
<keyword evidence="10" id="KW-1185">Reference proteome</keyword>
<evidence type="ECO:0000256" key="2">
    <source>
        <dbReference type="ARBA" id="ARBA00022679"/>
    </source>
</evidence>
<evidence type="ECO:0000256" key="1">
    <source>
        <dbReference type="ARBA" id="ARBA00009280"/>
    </source>
</evidence>